<dbReference type="Pfam" id="PF03150">
    <property type="entry name" value="CCP_MauG"/>
    <property type="match status" value="1"/>
</dbReference>
<dbReference type="OrthoDB" id="9805202at2"/>
<keyword evidence="9" id="KW-0575">Peroxidase</keyword>
<gene>
    <name evidence="9" type="ORF">SAMN05443248_7011</name>
</gene>
<dbReference type="RefSeq" id="WP_079605297.1">
    <property type="nucleotide sequence ID" value="NZ_LT670817.1"/>
</dbReference>
<keyword evidence="6 7" id="KW-0408">Iron</keyword>
<evidence type="ECO:0000256" key="3">
    <source>
        <dbReference type="ARBA" id="ARBA00022723"/>
    </source>
</evidence>
<keyword evidence="2 7" id="KW-0349">Heme</keyword>
<dbReference type="GO" id="GO:0020037">
    <property type="term" value="F:heme binding"/>
    <property type="evidence" value="ECO:0007669"/>
    <property type="project" value="InterPro"/>
</dbReference>
<evidence type="ECO:0000256" key="2">
    <source>
        <dbReference type="ARBA" id="ARBA00022617"/>
    </source>
</evidence>
<evidence type="ECO:0000259" key="8">
    <source>
        <dbReference type="PROSITE" id="PS51007"/>
    </source>
</evidence>
<dbReference type="SUPFAM" id="SSF46626">
    <property type="entry name" value="Cytochrome c"/>
    <property type="match status" value="2"/>
</dbReference>
<evidence type="ECO:0000256" key="4">
    <source>
        <dbReference type="ARBA" id="ARBA00022729"/>
    </source>
</evidence>
<dbReference type="GO" id="GO:0004130">
    <property type="term" value="F:cytochrome-c peroxidase activity"/>
    <property type="evidence" value="ECO:0007669"/>
    <property type="project" value="TreeGrafter"/>
</dbReference>
<feature type="domain" description="Cytochrome c" evidence="8">
    <location>
        <begin position="286"/>
        <end position="482"/>
    </location>
</feature>
<evidence type="ECO:0000256" key="5">
    <source>
        <dbReference type="ARBA" id="ARBA00023002"/>
    </source>
</evidence>
<dbReference type="AlphaFoldDB" id="A0A1M5X5A7"/>
<keyword evidence="3 7" id="KW-0479">Metal-binding</keyword>
<dbReference type="GO" id="GO:0046872">
    <property type="term" value="F:metal ion binding"/>
    <property type="evidence" value="ECO:0007669"/>
    <property type="project" value="UniProtKB-KW"/>
</dbReference>
<dbReference type="GO" id="GO:0009055">
    <property type="term" value="F:electron transfer activity"/>
    <property type="evidence" value="ECO:0007669"/>
    <property type="project" value="InterPro"/>
</dbReference>
<dbReference type="GO" id="GO:0030313">
    <property type="term" value="C:cell envelope"/>
    <property type="evidence" value="ECO:0007669"/>
    <property type="project" value="UniProtKB-SubCell"/>
</dbReference>
<evidence type="ECO:0000256" key="6">
    <source>
        <dbReference type="ARBA" id="ARBA00023004"/>
    </source>
</evidence>
<dbReference type="Gene3D" id="1.10.760.10">
    <property type="entry name" value="Cytochrome c-like domain"/>
    <property type="match status" value="2"/>
</dbReference>
<dbReference type="InterPro" id="IPR051395">
    <property type="entry name" value="Cytochrome_c_Peroxidase/MauG"/>
</dbReference>
<dbReference type="InterPro" id="IPR009056">
    <property type="entry name" value="Cyt_c-like_dom"/>
</dbReference>
<evidence type="ECO:0000256" key="1">
    <source>
        <dbReference type="ARBA" id="ARBA00004196"/>
    </source>
</evidence>
<dbReference type="PANTHER" id="PTHR30600">
    <property type="entry name" value="CYTOCHROME C PEROXIDASE-RELATED"/>
    <property type="match status" value="1"/>
</dbReference>
<dbReference type="InterPro" id="IPR004852">
    <property type="entry name" value="Di-haem_cyt_c_peroxidsae"/>
</dbReference>
<keyword evidence="5" id="KW-0560">Oxidoreductase</keyword>
<protein>
    <submittedName>
        <fullName evidence="9">Cytochrome c peroxidase</fullName>
    </submittedName>
</protein>
<proteinExistence type="predicted"/>
<dbReference type="PROSITE" id="PS51007">
    <property type="entry name" value="CYTC"/>
    <property type="match status" value="1"/>
</dbReference>
<accession>A0A1M5X5A7</accession>
<dbReference type="Proteomes" id="UP000189796">
    <property type="component" value="Chromosome I"/>
</dbReference>
<dbReference type="InterPro" id="IPR036909">
    <property type="entry name" value="Cyt_c-like_dom_sf"/>
</dbReference>
<reference evidence="9 10" key="1">
    <citation type="submission" date="2016-11" db="EMBL/GenBank/DDBJ databases">
        <authorList>
            <person name="Jaros S."/>
            <person name="Januszkiewicz K."/>
            <person name="Wedrychowicz H."/>
        </authorList>
    </citation>
    <scope>NUCLEOTIDE SEQUENCE [LARGE SCALE GENOMIC DNA]</scope>
    <source>
        <strain evidence="9 10">GAS138</strain>
    </source>
</reference>
<evidence type="ECO:0000313" key="10">
    <source>
        <dbReference type="Proteomes" id="UP000189796"/>
    </source>
</evidence>
<keyword evidence="4" id="KW-0732">Signal</keyword>
<dbReference type="PANTHER" id="PTHR30600:SF10">
    <property type="entry name" value="BLL6722 PROTEIN"/>
    <property type="match status" value="1"/>
</dbReference>
<organism evidence="9 10">
    <name type="scientific">Bradyrhizobium erythrophlei</name>
    <dbReference type="NCBI Taxonomy" id="1437360"/>
    <lineage>
        <taxon>Bacteria</taxon>
        <taxon>Pseudomonadati</taxon>
        <taxon>Pseudomonadota</taxon>
        <taxon>Alphaproteobacteria</taxon>
        <taxon>Hyphomicrobiales</taxon>
        <taxon>Nitrobacteraceae</taxon>
        <taxon>Bradyrhizobium</taxon>
    </lineage>
</organism>
<dbReference type="EMBL" id="LT670817">
    <property type="protein sequence ID" value="SHH94674.1"/>
    <property type="molecule type" value="Genomic_DNA"/>
</dbReference>
<name>A0A1M5X5A7_9BRAD</name>
<comment type="subcellular location">
    <subcellularLocation>
        <location evidence="1">Cell envelope</location>
    </subcellularLocation>
</comment>
<evidence type="ECO:0000256" key="7">
    <source>
        <dbReference type="PROSITE-ProRule" id="PRU00433"/>
    </source>
</evidence>
<sequence length="491" mass="53668">MTQRTLLSIAGAMVLSTLGADARDAEETSSNLSSQALQEIAQVELEIDRIEAQATERLAAPPDNQTQQVELLGKLMLYDKDLSVNRNEACAFCHMPEMGFTGPVSELNRTTAAYPGSVRTRFSNRKPQTHAYAPLSPVLHYNPGQGDLVGGNFWDMRATGRRLGNPAAEQAQGPPTNPVEMGLPDIACAVYRASQRPYRALFESVWGPQAFAISWPIDVEKVCDRPGPPAAAEPLPVHLSPTDRGRVGTTFDQMAQSIAGYEASAEVTPFTSKFDAVRANKVQFTAQEQQGYALFRGQARCNECHRDGGPGEDPLFTDFTASNIGTPANPRLPYYEENRPDALGYVANPLGSSYVDGGVGTFLSNGHVLSQPSAVDARWLKLAPDNQARFQVPTLRNVDKRPYPSFVKAYGHNGYFTSLKQIVHFYNTRDVLPRCQPHDAGEGTTCWPAPESTQNMNRSKVGHLGLSEAEEDAIVSFMQTLTDGFMALDRP</sequence>
<evidence type="ECO:0000313" key="9">
    <source>
        <dbReference type="EMBL" id="SHH94674.1"/>
    </source>
</evidence>